<dbReference type="InterPro" id="IPR020144">
    <property type="entry name" value="SpoVAB"/>
</dbReference>
<feature type="transmembrane region" description="Helical" evidence="1">
    <location>
        <begin position="120"/>
        <end position="140"/>
    </location>
</feature>
<feature type="transmembrane region" description="Helical" evidence="1">
    <location>
        <begin position="6"/>
        <end position="32"/>
    </location>
</feature>
<reference evidence="3" key="1">
    <citation type="submission" date="2015-07" db="EMBL/GenBank/DDBJ databases">
        <title>Draft genome sequence of the purine-degrading Gottschalkia purinilyticum DSM 1384 (formerly Clostridium purinilyticum).</title>
        <authorList>
            <person name="Poehlein A."/>
            <person name="Schiel-Bengelsdorf B."/>
            <person name="Bengelsdorf F.R."/>
            <person name="Daniel R."/>
            <person name="Duerre P."/>
        </authorList>
    </citation>
    <scope>NUCLEOTIDE SEQUENCE [LARGE SCALE GENOMIC DNA]</scope>
    <source>
        <strain evidence="3">DSM 1384</strain>
    </source>
</reference>
<name>A0A0L0WCS0_GOTPU</name>
<dbReference type="AlphaFoldDB" id="A0A0L0WCS0"/>
<dbReference type="OrthoDB" id="9790504at2"/>
<dbReference type="STRING" id="1503.CLPU_3c00410"/>
<dbReference type="Pfam" id="PF13782">
    <property type="entry name" value="SpoVAB"/>
    <property type="match status" value="1"/>
</dbReference>
<protein>
    <submittedName>
        <fullName evidence="2">Stage V sporulation protein AB</fullName>
    </submittedName>
</protein>
<keyword evidence="1" id="KW-0812">Transmembrane</keyword>
<keyword evidence="1" id="KW-1133">Transmembrane helix</keyword>
<sequence length="143" mass="15280">MIKAILIIIISISGGAVVGSAAAAFLTVLDVIPRLSQISKTQGYVKLYGLVISVSITLITFLTLTNFTLNISQIVKLLVIPMGFLFGMFVGLLASALAEVLNVIPVLVKKLKISDNHIKILLISTALGKMIGSLVEWIFLNGK</sequence>
<accession>A0A0L0WCS0</accession>
<feature type="transmembrane region" description="Helical" evidence="1">
    <location>
        <begin position="84"/>
        <end position="108"/>
    </location>
</feature>
<keyword evidence="1" id="KW-0472">Membrane</keyword>
<dbReference type="EMBL" id="LGSS01000003">
    <property type="protein sequence ID" value="KNF09263.1"/>
    <property type="molecule type" value="Genomic_DNA"/>
</dbReference>
<comment type="caution">
    <text evidence="2">The sequence shown here is derived from an EMBL/GenBank/DDBJ whole genome shotgun (WGS) entry which is preliminary data.</text>
</comment>
<proteinExistence type="predicted"/>
<dbReference type="RefSeq" id="WP_050354265.1">
    <property type="nucleotide sequence ID" value="NZ_LGSS01000003.1"/>
</dbReference>
<gene>
    <name evidence="2" type="primary">spoVAB</name>
    <name evidence="2" type="ORF">CLPU_3c00410</name>
</gene>
<dbReference type="Proteomes" id="UP000037267">
    <property type="component" value="Unassembled WGS sequence"/>
</dbReference>
<organism evidence="2 3">
    <name type="scientific">Gottschalkia purinilytica</name>
    <name type="common">Clostridium purinilyticum</name>
    <dbReference type="NCBI Taxonomy" id="1503"/>
    <lineage>
        <taxon>Bacteria</taxon>
        <taxon>Bacillati</taxon>
        <taxon>Bacillota</taxon>
        <taxon>Tissierellia</taxon>
        <taxon>Tissierellales</taxon>
        <taxon>Gottschalkiaceae</taxon>
        <taxon>Gottschalkia</taxon>
    </lineage>
</organism>
<evidence type="ECO:0000313" key="2">
    <source>
        <dbReference type="EMBL" id="KNF09263.1"/>
    </source>
</evidence>
<feature type="transmembrane region" description="Helical" evidence="1">
    <location>
        <begin position="44"/>
        <end position="64"/>
    </location>
</feature>
<evidence type="ECO:0000256" key="1">
    <source>
        <dbReference type="SAM" id="Phobius"/>
    </source>
</evidence>
<keyword evidence="3" id="KW-1185">Reference proteome</keyword>
<evidence type="ECO:0000313" key="3">
    <source>
        <dbReference type="Proteomes" id="UP000037267"/>
    </source>
</evidence>